<sequence>MQLLTLSLHSLTLAALGATIYLYYYTAFCGWKWKDSETRMLFLADPQIEGDSKVRKQGIRGEIDLIANDIFIRHVYTSFVSPYSLFTQKPTHSIILGDLFSSQWINDQEFERRVKRYKWIFGDPRGEYKHEFINLTGNHDIGYNRDITKHRADRWEKEFGKMSFNRRIPSKEQILSTNNIDEDNKKYHRLAVINSMNIDGPAWDEQLRYKTWSFLDELAEEREQENYQTPLILLMHIPIFKKEGLCVDGPMTVVDEHKFIIEQNHLSYNASKFILTKLKPKFIFAGHDHEGCDITHVIHMNDDGEYSLKAYRTFDFEARKKEFDYSDGDKTWIIREITVRSVMGEFGGNAGLFEIHKKTKDDGNEEFEYNYSSCPFVINHIPWVIIITDIILLLGFVIYKLFWVDIVKIFYKLKTFIYNHYYYQQLDQKQKSQSKSKITRRNSKNNFRFNTKNICYM</sequence>
<dbReference type="InterPro" id="IPR004843">
    <property type="entry name" value="Calcineurin-like_PHP"/>
</dbReference>
<dbReference type="Proteomes" id="UP000266861">
    <property type="component" value="Unassembled WGS sequence"/>
</dbReference>
<evidence type="ECO:0000256" key="1">
    <source>
        <dbReference type="ARBA" id="ARBA00004141"/>
    </source>
</evidence>
<accession>A0A397JP34</accession>
<evidence type="ECO:0000256" key="2">
    <source>
        <dbReference type="ARBA" id="ARBA00022692"/>
    </source>
</evidence>
<dbReference type="EMBL" id="PQFF01000050">
    <property type="protein sequence ID" value="RHZ86240.1"/>
    <property type="molecule type" value="Genomic_DNA"/>
</dbReference>
<evidence type="ECO:0000256" key="5">
    <source>
        <dbReference type="SAM" id="Phobius"/>
    </source>
</evidence>
<keyword evidence="3 5" id="KW-1133">Transmembrane helix</keyword>
<reference evidence="7 8" key="1">
    <citation type="submission" date="2018-08" db="EMBL/GenBank/DDBJ databases">
        <title>Genome and evolution of the arbuscular mycorrhizal fungus Diversispora epigaea (formerly Glomus versiforme) and its bacterial endosymbionts.</title>
        <authorList>
            <person name="Sun X."/>
            <person name="Fei Z."/>
            <person name="Harrison M."/>
        </authorList>
    </citation>
    <scope>NUCLEOTIDE SEQUENCE [LARGE SCALE GENOMIC DNA]</scope>
    <source>
        <strain evidence="7 8">IT104</strain>
    </source>
</reference>
<dbReference type="PANTHER" id="PTHR13315:SF1">
    <property type="entry name" value="PROTEIN TED1"/>
    <property type="match status" value="1"/>
</dbReference>
<evidence type="ECO:0000256" key="4">
    <source>
        <dbReference type="ARBA" id="ARBA00023136"/>
    </source>
</evidence>
<feature type="domain" description="Calcineurin-like phosphoesterase" evidence="6">
    <location>
        <begin position="89"/>
        <end position="290"/>
    </location>
</feature>
<evidence type="ECO:0000313" key="7">
    <source>
        <dbReference type="EMBL" id="RHZ86240.1"/>
    </source>
</evidence>
<dbReference type="GO" id="GO:0005783">
    <property type="term" value="C:endoplasmic reticulum"/>
    <property type="evidence" value="ECO:0007669"/>
    <property type="project" value="TreeGrafter"/>
</dbReference>
<evidence type="ECO:0000313" key="8">
    <source>
        <dbReference type="Proteomes" id="UP000266861"/>
    </source>
</evidence>
<keyword evidence="8" id="KW-1185">Reference proteome</keyword>
<dbReference type="Pfam" id="PF00149">
    <property type="entry name" value="Metallophos"/>
    <property type="match status" value="1"/>
</dbReference>
<name>A0A397JP34_9GLOM</name>
<dbReference type="Gene3D" id="3.60.21.10">
    <property type="match status" value="1"/>
</dbReference>
<evidence type="ECO:0000256" key="3">
    <source>
        <dbReference type="ARBA" id="ARBA00022989"/>
    </source>
</evidence>
<comment type="subcellular location">
    <subcellularLocation>
        <location evidence="1">Membrane</location>
        <topology evidence="1">Multi-pass membrane protein</topology>
    </subcellularLocation>
</comment>
<keyword evidence="2 5" id="KW-0812">Transmembrane</keyword>
<feature type="transmembrane region" description="Helical" evidence="5">
    <location>
        <begin position="381"/>
        <end position="402"/>
    </location>
</feature>
<dbReference type="AlphaFoldDB" id="A0A397JP34"/>
<dbReference type="GO" id="GO:0006506">
    <property type="term" value="P:GPI anchor biosynthetic process"/>
    <property type="evidence" value="ECO:0007669"/>
    <property type="project" value="InterPro"/>
</dbReference>
<organism evidence="7 8">
    <name type="scientific">Diversispora epigaea</name>
    <dbReference type="NCBI Taxonomy" id="1348612"/>
    <lineage>
        <taxon>Eukaryota</taxon>
        <taxon>Fungi</taxon>
        <taxon>Fungi incertae sedis</taxon>
        <taxon>Mucoromycota</taxon>
        <taxon>Glomeromycotina</taxon>
        <taxon>Glomeromycetes</taxon>
        <taxon>Diversisporales</taxon>
        <taxon>Diversisporaceae</taxon>
        <taxon>Diversispora</taxon>
    </lineage>
</organism>
<dbReference type="STRING" id="1348612.A0A397JP34"/>
<dbReference type="GO" id="GO:0016020">
    <property type="term" value="C:membrane"/>
    <property type="evidence" value="ECO:0007669"/>
    <property type="project" value="UniProtKB-SubCell"/>
</dbReference>
<protein>
    <recommendedName>
        <fullName evidence="6">Calcineurin-like phosphoesterase domain-containing protein</fullName>
    </recommendedName>
</protein>
<dbReference type="InterPro" id="IPR029052">
    <property type="entry name" value="Metallo-depent_PP-like"/>
</dbReference>
<comment type="caution">
    <text evidence="7">The sequence shown here is derived from an EMBL/GenBank/DDBJ whole genome shotgun (WGS) entry which is preliminary data.</text>
</comment>
<dbReference type="InterPro" id="IPR033308">
    <property type="entry name" value="PGAP5/Cdc1/Ted1"/>
</dbReference>
<dbReference type="OrthoDB" id="9984693at2759"/>
<proteinExistence type="predicted"/>
<dbReference type="GO" id="GO:0016787">
    <property type="term" value="F:hydrolase activity"/>
    <property type="evidence" value="ECO:0007669"/>
    <property type="project" value="InterPro"/>
</dbReference>
<gene>
    <name evidence="7" type="ORF">Glove_53g92</name>
</gene>
<keyword evidence="4 5" id="KW-0472">Membrane</keyword>
<dbReference type="SUPFAM" id="SSF56300">
    <property type="entry name" value="Metallo-dependent phosphatases"/>
    <property type="match status" value="1"/>
</dbReference>
<dbReference type="PANTHER" id="PTHR13315">
    <property type="entry name" value="METALLO PHOSPHOESTERASE RELATED"/>
    <property type="match status" value="1"/>
</dbReference>
<evidence type="ECO:0000259" key="6">
    <source>
        <dbReference type="Pfam" id="PF00149"/>
    </source>
</evidence>